<proteinExistence type="predicted"/>
<dbReference type="STRING" id="869213.GCA_000517085_02124"/>
<dbReference type="InterPro" id="IPR026350">
    <property type="entry name" value="GxxExxY"/>
</dbReference>
<accession>W7Y9C8</accession>
<name>W7Y9C8_9BACT</name>
<protein>
    <submittedName>
        <fullName evidence="1">GxxExxY protein</fullName>
    </submittedName>
</protein>
<gene>
    <name evidence="1" type="ORF">JCM21142_93670</name>
</gene>
<organism evidence="1 2">
    <name type="scientific">Saccharicrinis fermentans DSM 9555 = JCM 21142</name>
    <dbReference type="NCBI Taxonomy" id="869213"/>
    <lineage>
        <taxon>Bacteria</taxon>
        <taxon>Pseudomonadati</taxon>
        <taxon>Bacteroidota</taxon>
        <taxon>Bacteroidia</taxon>
        <taxon>Marinilabiliales</taxon>
        <taxon>Marinilabiliaceae</taxon>
        <taxon>Saccharicrinis</taxon>
    </lineage>
</organism>
<sequence length="128" mass="14900">MVEGILYKEEAYRIIGAAMEVHKELKNGFLETVYQEALAKEFKIQDIPFEKESLINIYYKGEKLGKYYKADFICYGEIIIELKALSDLTKDHESQLINYLKATNKKLGILINFGKTSLQYKRIINTLH</sequence>
<dbReference type="OrthoDB" id="9806869at2"/>
<dbReference type="Pfam" id="PF13366">
    <property type="entry name" value="PDDEXK_3"/>
    <property type="match status" value="1"/>
</dbReference>
<dbReference type="AlphaFoldDB" id="W7Y9C8"/>
<dbReference type="RefSeq" id="WP_027471783.1">
    <property type="nucleotide sequence ID" value="NZ_BAMD01000061.1"/>
</dbReference>
<dbReference type="eggNOG" id="COG0614">
    <property type="taxonomic scope" value="Bacteria"/>
</dbReference>
<comment type="caution">
    <text evidence="1">The sequence shown here is derived from an EMBL/GenBank/DDBJ whole genome shotgun (WGS) entry which is preliminary data.</text>
</comment>
<evidence type="ECO:0000313" key="1">
    <source>
        <dbReference type="EMBL" id="GAF04947.1"/>
    </source>
</evidence>
<dbReference type="EMBL" id="BAMD01000061">
    <property type="protein sequence ID" value="GAF04947.1"/>
    <property type="molecule type" value="Genomic_DNA"/>
</dbReference>
<keyword evidence="2" id="KW-1185">Reference proteome</keyword>
<dbReference type="Proteomes" id="UP000019402">
    <property type="component" value="Unassembled WGS sequence"/>
</dbReference>
<evidence type="ECO:0000313" key="2">
    <source>
        <dbReference type="Proteomes" id="UP000019402"/>
    </source>
</evidence>
<reference evidence="1 2" key="1">
    <citation type="journal article" date="2014" name="Genome Announc.">
        <title>Draft Genome Sequence of Cytophaga fermentans JCM 21142T, a Facultative Anaerobe Isolated from Marine Mud.</title>
        <authorList>
            <person name="Starns D."/>
            <person name="Oshima K."/>
            <person name="Suda W."/>
            <person name="Iino T."/>
            <person name="Yuki M."/>
            <person name="Inoue J."/>
            <person name="Kitamura K."/>
            <person name="Iida T."/>
            <person name="Darby A."/>
            <person name="Hattori M."/>
            <person name="Ohkuma M."/>
        </authorList>
    </citation>
    <scope>NUCLEOTIDE SEQUENCE [LARGE SCALE GENOMIC DNA]</scope>
    <source>
        <strain evidence="1 2">JCM 21142</strain>
    </source>
</reference>
<dbReference type="NCBIfam" id="TIGR04256">
    <property type="entry name" value="GxxExxY"/>
    <property type="match status" value="1"/>
</dbReference>